<evidence type="ECO:0000313" key="2">
    <source>
        <dbReference type="Proteomes" id="UP000265566"/>
    </source>
</evidence>
<proteinExistence type="predicted"/>
<gene>
    <name evidence="1" type="ORF">MtrunA17_Chr1g0162461</name>
</gene>
<comment type="caution">
    <text evidence="1">The sequence shown here is derived from an EMBL/GenBank/DDBJ whole genome shotgun (WGS) entry which is preliminary data.</text>
</comment>
<dbReference type="EMBL" id="PSQE01000001">
    <property type="protein sequence ID" value="RHN78159.1"/>
    <property type="molecule type" value="Genomic_DNA"/>
</dbReference>
<evidence type="ECO:0000313" key="1">
    <source>
        <dbReference type="EMBL" id="RHN78159.1"/>
    </source>
</evidence>
<dbReference type="Gramene" id="rna1684">
    <property type="protein sequence ID" value="RHN78159.1"/>
    <property type="gene ID" value="gene1684"/>
</dbReference>
<sequence length="44" mass="5437">MDYDENLVVRICSFYSILKDYDVMQHQRYNNLKRTESYNNLKLC</sequence>
<dbReference type="Proteomes" id="UP000265566">
    <property type="component" value="Chromosome 1"/>
</dbReference>
<reference evidence="2" key="1">
    <citation type="journal article" date="2018" name="Nat. Plants">
        <title>Whole-genome landscape of Medicago truncatula symbiotic genes.</title>
        <authorList>
            <person name="Pecrix Y."/>
            <person name="Staton S.E."/>
            <person name="Sallet E."/>
            <person name="Lelandais-Briere C."/>
            <person name="Moreau S."/>
            <person name="Carrere S."/>
            <person name="Blein T."/>
            <person name="Jardinaud M.F."/>
            <person name="Latrasse D."/>
            <person name="Zouine M."/>
            <person name="Zahm M."/>
            <person name="Kreplak J."/>
            <person name="Mayjonade B."/>
            <person name="Satge C."/>
            <person name="Perez M."/>
            <person name="Cauet S."/>
            <person name="Marande W."/>
            <person name="Chantry-Darmon C."/>
            <person name="Lopez-Roques C."/>
            <person name="Bouchez O."/>
            <person name="Berard A."/>
            <person name="Debelle F."/>
            <person name="Munos S."/>
            <person name="Bendahmane A."/>
            <person name="Berges H."/>
            <person name="Niebel A."/>
            <person name="Buitink J."/>
            <person name="Frugier F."/>
            <person name="Benhamed M."/>
            <person name="Crespi M."/>
            <person name="Gouzy J."/>
            <person name="Gamas P."/>
        </authorList>
    </citation>
    <scope>NUCLEOTIDE SEQUENCE [LARGE SCALE GENOMIC DNA]</scope>
    <source>
        <strain evidence="2">cv. Jemalong A17</strain>
    </source>
</reference>
<dbReference type="AlphaFoldDB" id="A0A396JIV7"/>
<name>A0A396JIV7_MEDTR</name>
<accession>A0A396JIV7</accession>
<protein>
    <submittedName>
        <fullName evidence="1">Uncharacterized protein</fullName>
    </submittedName>
</protein>
<organism evidence="1 2">
    <name type="scientific">Medicago truncatula</name>
    <name type="common">Barrel medic</name>
    <name type="synonym">Medicago tribuloides</name>
    <dbReference type="NCBI Taxonomy" id="3880"/>
    <lineage>
        <taxon>Eukaryota</taxon>
        <taxon>Viridiplantae</taxon>
        <taxon>Streptophyta</taxon>
        <taxon>Embryophyta</taxon>
        <taxon>Tracheophyta</taxon>
        <taxon>Spermatophyta</taxon>
        <taxon>Magnoliopsida</taxon>
        <taxon>eudicotyledons</taxon>
        <taxon>Gunneridae</taxon>
        <taxon>Pentapetalae</taxon>
        <taxon>rosids</taxon>
        <taxon>fabids</taxon>
        <taxon>Fabales</taxon>
        <taxon>Fabaceae</taxon>
        <taxon>Papilionoideae</taxon>
        <taxon>50 kb inversion clade</taxon>
        <taxon>NPAAA clade</taxon>
        <taxon>Hologalegina</taxon>
        <taxon>IRL clade</taxon>
        <taxon>Trifolieae</taxon>
        <taxon>Medicago</taxon>
    </lineage>
</organism>